<keyword evidence="4" id="KW-0560">Oxidoreductase</keyword>
<accession>A0ABM1M674</accession>
<dbReference type="InterPro" id="IPR032870">
    <property type="entry name" value="ALKBH7-like"/>
</dbReference>
<proteinExistence type="predicted"/>
<evidence type="ECO:0000259" key="2">
    <source>
        <dbReference type="Pfam" id="PF13532"/>
    </source>
</evidence>
<dbReference type="InterPro" id="IPR027450">
    <property type="entry name" value="AlkB-like"/>
</dbReference>
<organism evidence="3 4">
    <name type="scientific">Nicrophorus vespilloides</name>
    <name type="common">Boreal carrion beetle</name>
    <dbReference type="NCBI Taxonomy" id="110193"/>
    <lineage>
        <taxon>Eukaryota</taxon>
        <taxon>Metazoa</taxon>
        <taxon>Ecdysozoa</taxon>
        <taxon>Arthropoda</taxon>
        <taxon>Hexapoda</taxon>
        <taxon>Insecta</taxon>
        <taxon>Pterygota</taxon>
        <taxon>Neoptera</taxon>
        <taxon>Endopterygota</taxon>
        <taxon>Coleoptera</taxon>
        <taxon>Polyphaga</taxon>
        <taxon>Staphyliniformia</taxon>
        <taxon>Silphidae</taxon>
        <taxon>Nicrophorinae</taxon>
        <taxon>Nicrophorus</taxon>
    </lineage>
</organism>
<keyword evidence="4" id="KW-0223">Dioxygenase</keyword>
<gene>
    <name evidence="4" type="primary">LOC108557878</name>
</gene>
<reference evidence="4" key="1">
    <citation type="submission" date="2025-08" db="UniProtKB">
        <authorList>
            <consortium name="RefSeq"/>
        </authorList>
    </citation>
    <scope>IDENTIFICATION</scope>
    <source>
        <tissue evidence="4">Whole Larva</tissue>
    </source>
</reference>
<dbReference type="PANTHER" id="PTHR21052">
    <property type="entry name" value="SPERMATOGENESIS ASSOCIATED 11-RELATED"/>
    <property type="match status" value="1"/>
</dbReference>
<dbReference type="GeneID" id="108557878"/>
<dbReference type="Proteomes" id="UP000695000">
    <property type="component" value="Unplaced"/>
</dbReference>
<dbReference type="InterPro" id="IPR037151">
    <property type="entry name" value="AlkB-like_sf"/>
</dbReference>
<dbReference type="RefSeq" id="XP_017770074.1">
    <property type="nucleotide sequence ID" value="XM_017914585.1"/>
</dbReference>
<dbReference type="GO" id="GO:0051213">
    <property type="term" value="F:dioxygenase activity"/>
    <property type="evidence" value="ECO:0007669"/>
    <property type="project" value="UniProtKB-KW"/>
</dbReference>
<dbReference type="SUPFAM" id="SSF51197">
    <property type="entry name" value="Clavaminate synthase-like"/>
    <property type="match status" value="1"/>
</dbReference>
<sequence length="240" mass="27973">MLMKRITPNIVPKISKIVRHLQTVAQSKKVYTNVPANFVFSKGFHDPEQHENRESIVNSMLVHADFLTEVEENSIFGEIEPYLKRMRYEYDHWDNAIHGFRETERVNWNKENTCILDRVRNLAFPAGVNPLRFVHILDLDEKGYIKPHIDAIRFCGDTIAGLSLLTDSVMRLVHDKNKDLSVDILLKRRSLYIMKGTARFDYTHEILGNEHSKFNGETVLKTRRISVICRNEPDPENTKL</sequence>
<protein>
    <submittedName>
        <fullName evidence="4">Alpha-ketoglutarate-dependent dioxygenase alkB homolog 7, mitochondrial</fullName>
    </submittedName>
</protein>
<keyword evidence="3" id="KW-1185">Reference proteome</keyword>
<evidence type="ECO:0000313" key="4">
    <source>
        <dbReference type="RefSeq" id="XP_017770074.1"/>
    </source>
</evidence>
<evidence type="ECO:0000313" key="3">
    <source>
        <dbReference type="Proteomes" id="UP000695000"/>
    </source>
</evidence>
<feature type="domain" description="Alpha-ketoglutarate-dependent dioxygenase AlkB-like" evidence="2">
    <location>
        <begin position="141"/>
        <end position="230"/>
    </location>
</feature>
<dbReference type="PANTHER" id="PTHR21052:SF0">
    <property type="entry name" value="ALPHA-KETOGLUTARATE-DEPENDENT DIOXYGENASE ALKB HOMOLOG 7, MITOCHONDRIAL"/>
    <property type="match status" value="1"/>
</dbReference>
<dbReference type="Gene3D" id="2.60.120.590">
    <property type="entry name" value="Alpha-ketoglutarate-dependent dioxygenase AlkB-like"/>
    <property type="match status" value="1"/>
</dbReference>
<name>A0ABM1M674_NICVS</name>
<dbReference type="Pfam" id="PF13532">
    <property type="entry name" value="2OG-FeII_Oxy_2"/>
    <property type="match status" value="1"/>
</dbReference>
<evidence type="ECO:0000256" key="1">
    <source>
        <dbReference type="ARBA" id="ARBA00001954"/>
    </source>
</evidence>
<comment type="cofactor">
    <cofactor evidence="1">
        <name>Fe(2+)</name>
        <dbReference type="ChEBI" id="CHEBI:29033"/>
    </cofactor>
</comment>